<evidence type="ECO:0000259" key="4">
    <source>
        <dbReference type="PROSITE" id="PS50042"/>
    </source>
</evidence>
<feature type="domain" description="HTH crp-type" evidence="5">
    <location>
        <begin position="151"/>
        <end position="221"/>
    </location>
</feature>
<dbReference type="InterPro" id="IPR018490">
    <property type="entry name" value="cNMP-bd_dom_sf"/>
</dbReference>
<gene>
    <name evidence="6" type="ORF">E7512_08720</name>
</gene>
<accession>A0A928KS06</accession>
<dbReference type="InterPro" id="IPR000595">
    <property type="entry name" value="cNMP-bd_dom"/>
</dbReference>
<dbReference type="InterPro" id="IPR012318">
    <property type="entry name" value="HTH_CRP"/>
</dbReference>
<keyword evidence="1" id="KW-0805">Transcription regulation</keyword>
<evidence type="ECO:0000256" key="1">
    <source>
        <dbReference type="ARBA" id="ARBA00023015"/>
    </source>
</evidence>
<feature type="domain" description="Cyclic nucleotide-binding" evidence="4">
    <location>
        <begin position="33"/>
        <end position="116"/>
    </location>
</feature>
<dbReference type="PROSITE" id="PS50042">
    <property type="entry name" value="CNMP_BINDING_3"/>
    <property type="match status" value="1"/>
</dbReference>
<proteinExistence type="predicted"/>
<dbReference type="PANTHER" id="PTHR47823:SF9">
    <property type="entry name" value="CHROMOSOME UNDETERMINED SCAFFOLD_10, WHOLE GENOME SHOTGUN SEQUENCE"/>
    <property type="match status" value="1"/>
</dbReference>
<reference evidence="6" key="1">
    <citation type="submission" date="2019-04" db="EMBL/GenBank/DDBJ databases">
        <title>Evolution of Biomass-Degrading Anaerobic Consortia Revealed by Metagenomics.</title>
        <authorList>
            <person name="Peng X."/>
        </authorList>
    </citation>
    <scope>NUCLEOTIDE SEQUENCE</scope>
    <source>
        <strain evidence="6">SIG551</strain>
    </source>
</reference>
<dbReference type="CDD" id="cd00038">
    <property type="entry name" value="CAP_ED"/>
    <property type="match status" value="1"/>
</dbReference>
<dbReference type="Gene3D" id="2.60.120.10">
    <property type="entry name" value="Jelly Rolls"/>
    <property type="match status" value="1"/>
</dbReference>
<dbReference type="RefSeq" id="WP_020072323.1">
    <property type="nucleotide sequence ID" value="NZ_JBKWRC010000002.1"/>
</dbReference>
<dbReference type="PROSITE" id="PS51063">
    <property type="entry name" value="HTH_CRP_2"/>
    <property type="match status" value="1"/>
</dbReference>
<dbReference type="Gene3D" id="1.10.10.10">
    <property type="entry name" value="Winged helix-like DNA-binding domain superfamily/Winged helix DNA-binding domain"/>
    <property type="match status" value="1"/>
</dbReference>
<evidence type="ECO:0000259" key="5">
    <source>
        <dbReference type="PROSITE" id="PS51063"/>
    </source>
</evidence>
<evidence type="ECO:0000313" key="7">
    <source>
        <dbReference type="Proteomes" id="UP000754750"/>
    </source>
</evidence>
<sequence length="235" mass="26848">MVKVGEYLEAESEPFRKELRKMLAKYPADGQVYPITLSAGESLIHEDDPTNMVYYLIKGRVSVVTNQTGVSRYTLTEAAAPEFFGEYEALGGIPRYIAEVRAVTPCRLAAFPVDAYLLWMRCDQELFFLHVRWILNSYINQTANERSLHFLDSDGRVVQFLIRAYEKCGDMPETVRLTYTRMEIAETTGNSVRTVNRAVSRLVEKHLVSVKNGKLQITAAQYEALKKEMESFLLK</sequence>
<dbReference type="Proteomes" id="UP000754750">
    <property type="component" value="Unassembled WGS sequence"/>
</dbReference>
<keyword evidence="2" id="KW-0238">DNA-binding</keyword>
<dbReference type="AlphaFoldDB" id="A0A928KS06"/>
<name>A0A928KS06_9FIRM</name>
<dbReference type="GO" id="GO:0006355">
    <property type="term" value="P:regulation of DNA-templated transcription"/>
    <property type="evidence" value="ECO:0007669"/>
    <property type="project" value="InterPro"/>
</dbReference>
<evidence type="ECO:0000256" key="2">
    <source>
        <dbReference type="ARBA" id="ARBA00023125"/>
    </source>
</evidence>
<dbReference type="InterPro" id="IPR014710">
    <property type="entry name" value="RmlC-like_jellyroll"/>
</dbReference>
<dbReference type="SMART" id="SM00419">
    <property type="entry name" value="HTH_CRP"/>
    <property type="match status" value="1"/>
</dbReference>
<keyword evidence="3" id="KW-0804">Transcription</keyword>
<organism evidence="6 7">
    <name type="scientific">Faecalispora sporosphaeroides</name>
    <dbReference type="NCBI Taxonomy" id="1549"/>
    <lineage>
        <taxon>Bacteria</taxon>
        <taxon>Bacillati</taxon>
        <taxon>Bacillota</taxon>
        <taxon>Clostridia</taxon>
        <taxon>Eubacteriales</taxon>
        <taxon>Oscillospiraceae</taxon>
        <taxon>Faecalispora</taxon>
    </lineage>
</organism>
<protein>
    <submittedName>
        <fullName evidence="6">Crp/Fnr family transcriptional regulator</fullName>
    </submittedName>
</protein>
<dbReference type="PANTHER" id="PTHR47823">
    <property type="entry name" value="ION_TRANS DOMAIN-CONTAINING PROTEIN"/>
    <property type="match status" value="1"/>
</dbReference>
<dbReference type="InterPro" id="IPR036390">
    <property type="entry name" value="WH_DNA-bd_sf"/>
</dbReference>
<dbReference type="InterPro" id="IPR036388">
    <property type="entry name" value="WH-like_DNA-bd_sf"/>
</dbReference>
<dbReference type="SMART" id="SM00100">
    <property type="entry name" value="cNMP"/>
    <property type="match status" value="1"/>
</dbReference>
<dbReference type="EMBL" id="SVNY01000004">
    <property type="protein sequence ID" value="MBE6833647.1"/>
    <property type="molecule type" value="Genomic_DNA"/>
</dbReference>
<dbReference type="GO" id="GO:0003677">
    <property type="term" value="F:DNA binding"/>
    <property type="evidence" value="ECO:0007669"/>
    <property type="project" value="UniProtKB-KW"/>
</dbReference>
<dbReference type="SUPFAM" id="SSF46785">
    <property type="entry name" value="Winged helix' DNA-binding domain"/>
    <property type="match status" value="1"/>
</dbReference>
<dbReference type="SUPFAM" id="SSF51206">
    <property type="entry name" value="cAMP-binding domain-like"/>
    <property type="match status" value="1"/>
</dbReference>
<dbReference type="Pfam" id="PF00027">
    <property type="entry name" value="cNMP_binding"/>
    <property type="match status" value="1"/>
</dbReference>
<evidence type="ECO:0000313" key="6">
    <source>
        <dbReference type="EMBL" id="MBE6833647.1"/>
    </source>
</evidence>
<dbReference type="Pfam" id="PF13545">
    <property type="entry name" value="HTH_Crp_2"/>
    <property type="match status" value="1"/>
</dbReference>
<evidence type="ECO:0000256" key="3">
    <source>
        <dbReference type="ARBA" id="ARBA00023163"/>
    </source>
</evidence>
<comment type="caution">
    <text evidence="6">The sequence shown here is derived from an EMBL/GenBank/DDBJ whole genome shotgun (WGS) entry which is preliminary data.</text>
</comment>